<evidence type="ECO:0000256" key="1">
    <source>
        <dbReference type="SAM" id="MobiDB-lite"/>
    </source>
</evidence>
<name>A0A167QVP9_CALVF</name>
<evidence type="ECO:0000313" key="3">
    <source>
        <dbReference type="Proteomes" id="UP000076738"/>
    </source>
</evidence>
<accession>A0A167QVP9</accession>
<gene>
    <name evidence="2" type="ORF">CALVIDRAFT_327321</name>
</gene>
<feature type="region of interest" description="Disordered" evidence="1">
    <location>
        <begin position="103"/>
        <end position="130"/>
    </location>
</feature>
<evidence type="ECO:0000313" key="2">
    <source>
        <dbReference type="EMBL" id="KZP00293.1"/>
    </source>
</evidence>
<dbReference type="EMBL" id="KV417270">
    <property type="protein sequence ID" value="KZP00293.1"/>
    <property type="molecule type" value="Genomic_DNA"/>
</dbReference>
<protein>
    <submittedName>
        <fullName evidence="2">Uncharacterized protein</fullName>
    </submittedName>
</protein>
<sequence length="181" mass="19928">MRLPRLRFRTYTTCCTSPILVLSEQKLPPTERPDPRFSRLRARPHPVQLNTVHPPPGQVSPGSVPLTRACSVRARGGGHAVSPGAGLVHQSCIHRTNLQNSSQLHALPTTRNATSSKLRNSARASRHPTRTSYDTLFPLWEGLPAREKRARCLTRLPQTQTGAITRACPHLTWPTSRAGGS</sequence>
<dbReference type="Proteomes" id="UP000076738">
    <property type="component" value="Unassembled WGS sequence"/>
</dbReference>
<proteinExistence type="predicted"/>
<keyword evidence="3" id="KW-1185">Reference proteome</keyword>
<feature type="compositionally biased region" description="Polar residues" evidence="1">
    <location>
        <begin position="103"/>
        <end position="123"/>
    </location>
</feature>
<reference evidence="2 3" key="1">
    <citation type="journal article" date="2016" name="Mol. Biol. Evol.">
        <title>Comparative Genomics of Early-Diverging Mushroom-Forming Fungi Provides Insights into the Origins of Lignocellulose Decay Capabilities.</title>
        <authorList>
            <person name="Nagy L.G."/>
            <person name="Riley R."/>
            <person name="Tritt A."/>
            <person name="Adam C."/>
            <person name="Daum C."/>
            <person name="Floudas D."/>
            <person name="Sun H."/>
            <person name="Yadav J.S."/>
            <person name="Pangilinan J."/>
            <person name="Larsson K.H."/>
            <person name="Matsuura K."/>
            <person name="Barry K."/>
            <person name="Labutti K."/>
            <person name="Kuo R."/>
            <person name="Ohm R.A."/>
            <person name="Bhattacharya S.S."/>
            <person name="Shirouzu T."/>
            <person name="Yoshinaga Y."/>
            <person name="Martin F.M."/>
            <person name="Grigoriev I.V."/>
            <person name="Hibbett D.S."/>
        </authorList>
    </citation>
    <scope>NUCLEOTIDE SEQUENCE [LARGE SCALE GENOMIC DNA]</scope>
    <source>
        <strain evidence="2 3">TUFC12733</strain>
    </source>
</reference>
<organism evidence="2 3">
    <name type="scientific">Calocera viscosa (strain TUFC12733)</name>
    <dbReference type="NCBI Taxonomy" id="1330018"/>
    <lineage>
        <taxon>Eukaryota</taxon>
        <taxon>Fungi</taxon>
        <taxon>Dikarya</taxon>
        <taxon>Basidiomycota</taxon>
        <taxon>Agaricomycotina</taxon>
        <taxon>Dacrymycetes</taxon>
        <taxon>Dacrymycetales</taxon>
        <taxon>Dacrymycetaceae</taxon>
        <taxon>Calocera</taxon>
    </lineage>
</organism>
<dbReference type="AlphaFoldDB" id="A0A167QVP9"/>